<reference evidence="2 3" key="1">
    <citation type="submission" date="2023-01" db="EMBL/GenBank/DDBJ databases">
        <title>Analysis of 21 Apiospora genomes using comparative genomics revels a genus with tremendous synthesis potential of carbohydrate active enzymes and secondary metabolites.</title>
        <authorList>
            <person name="Sorensen T."/>
        </authorList>
    </citation>
    <scope>NUCLEOTIDE SEQUENCE [LARGE SCALE GENOMIC DNA]</scope>
    <source>
        <strain evidence="2 3">CBS 33761</strain>
    </source>
</reference>
<proteinExistence type="predicted"/>
<comment type="caution">
    <text evidence="2">The sequence shown here is derived from an EMBL/GenBank/DDBJ whole genome shotgun (WGS) entry which is preliminary data.</text>
</comment>
<feature type="compositionally biased region" description="Low complexity" evidence="1">
    <location>
        <begin position="190"/>
        <end position="208"/>
    </location>
</feature>
<gene>
    <name evidence="2" type="ORF">PG993_010489</name>
</gene>
<protein>
    <submittedName>
        <fullName evidence="2">Uncharacterized protein</fullName>
    </submittedName>
</protein>
<keyword evidence="3" id="KW-1185">Reference proteome</keyword>
<sequence length="326" mass="35961">MPRPSLHLTSPKAIARRQYVLDEALLFYQTIDITQDQARESFPTYIAAAEDYILNSVSNLPESDQISRLGRAGCLSEEYVTWLVDRALWEMIFARSHFSTSEVREAYMNVAPEPEVYASPFDKWLYPALKTMAEEKAGDASQPANVKTEVQVASSSRPVDPAPAPAPTPANVTSKPTGKQVVLQETPFGTPSAKKTPAPASSPSSTTPVNYLAMQQQPSTAQSVLGGISEQAKDSAAKDETLPVQGIARSKDELRKMIEQKFMGIFNPENKQLGPKEWGDLLMEQFPDKIDALAEEIRAELGETEKPDKETQTECCDLPCPDFLYS</sequence>
<dbReference type="Proteomes" id="UP001444661">
    <property type="component" value="Unassembled WGS sequence"/>
</dbReference>
<evidence type="ECO:0000256" key="1">
    <source>
        <dbReference type="SAM" id="MobiDB-lite"/>
    </source>
</evidence>
<evidence type="ECO:0000313" key="2">
    <source>
        <dbReference type="EMBL" id="KAK8035494.1"/>
    </source>
</evidence>
<accession>A0ABR1SP44</accession>
<evidence type="ECO:0000313" key="3">
    <source>
        <dbReference type="Proteomes" id="UP001444661"/>
    </source>
</evidence>
<feature type="region of interest" description="Disordered" evidence="1">
    <location>
        <begin position="136"/>
        <end position="208"/>
    </location>
</feature>
<organism evidence="2 3">
    <name type="scientific">Apiospora rasikravindrae</name>
    <dbReference type="NCBI Taxonomy" id="990691"/>
    <lineage>
        <taxon>Eukaryota</taxon>
        <taxon>Fungi</taxon>
        <taxon>Dikarya</taxon>
        <taxon>Ascomycota</taxon>
        <taxon>Pezizomycotina</taxon>
        <taxon>Sordariomycetes</taxon>
        <taxon>Xylariomycetidae</taxon>
        <taxon>Amphisphaeriales</taxon>
        <taxon>Apiosporaceae</taxon>
        <taxon>Apiospora</taxon>
    </lineage>
</organism>
<name>A0ABR1SP44_9PEZI</name>
<dbReference type="EMBL" id="JAQQWK010000009">
    <property type="protein sequence ID" value="KAK8035494.1"/>
    <property type="molecule type" value="Genomic_DNA"/>
</dbReference>